<feature type="transmembrane region" description="Helical" evidence="1">
    <location>
        <begin position="141"/>
        <end position="160"/>
    </location>
</feature>
<feature type="transmembrane region" description="Helical" evidence="1">
    <location>
        <begin position="61"/>
        <end position="83"/>
    </location>
</feature>
<keyword evidence="3" id="KW-1185">Reference proteome</keyword>
<dbReference type="EMBL" id="JAKJHZ010000007">
    <property type="protein sequence ID" value="MCF6378500.1"/>
    <property type="molecule type" value="Genomic_DNA"/>
</dbReference>
<protein>
    <submittedName>
        <fullName evidence="2">Uncharacterized protein</fullName>
    </submittedName>
</protein>
<name>A0ABS9HE58_9ACTN</name>
<feature type="transmembrane region" description="Helical" evidence="1">
    <location>
        <begin position="95"/>
        <end position="114"/>
    </location>
</feature>
<gene>
    <name evidence="2" type="ORF">L2K70_12885</name>
</gene>
<accession>A0ABS9HE58</accession>
<reference evidence="2 3" key="1">
    <citation type="submission" date="2022-01" db="EMBL/GenBank/DDBJ databases">
        <title>Nocardioides sp. nov., an actinomycete isolated from mining soil.</title>
        <authorList>
            <person name="Liu L."/>
        </authorList>
    </citation>
    <scope>NUCLEOTIDE SEQUENCE [LARGE SCALE GENOMIC DNA]</scope>
    <source>
        <strain evidence="2 3">KLBMP 9356</strain>
    </source>
</reference>
<dbReference type="RefSeq" id="WP_236402553.1">
    <property type="nucleotide sequence ID" value="NZ_JAKJHZ010000007.1"/>
</dbReference>
<keyword evidence="1" id="KW-1133">Transmembrane helix</keyword>
<feature type="transmembrane region" description="Helical" evidence="1">
    <location>
        <begin position="20"/>
        <end position="41"/>
    </location>
</feature>
<evidence type="ECO:0000313" key="2">
    <source>
        <dbReference type="EMBL" id="MCF6378500.1"/>
    </source>
</evidence>
<keyword evidence="1" id="KW-0812">Transmembrane</keyword>
<sequence length="169" mass="17684">MPAPDTAPALNPPPRRRNEYVLGVHVGDFLVVGAGAWAIIGSVQDYYTVSLAGTGTDAFDAWHGLLSSLGVVLAVAGSLVLVMSLAGVARTPLRSVVLVLYLTAAAATLASYVVTPSGLCDDLVWLDTGCAGAEVHRGDGFWRTLMGTGGGAFVFAYWSIVHRLRRRAA</sequence>
<dbReference type="Proteomes" id="UP001201161">
    <property type="component" value="Unassembled WGS sequence"/>
</dbReference>
<evidence type="ECO:0000256" key="1">
    <source>
        <dbReference type="SAM" id="Phobius"/>
    </source>
</evidence>
<evidence type="ECO:0000313" key="3">
    <source>
        <dbReference type="Proteomes" id="UP001201161"/>
    </source>
</evidence>
<keyword evidence="1" id="KW-0472">Membrane</keyword>
<comment type="caution">
    <text evidence="2">The sequence shown here is derived from an EMBL/GenBank/DDBJ whole genome shotgun (WGS) entry which is preliminary data.</text>
</comment>
<proteinExistence type="predicted"/>
<organism evidence="2 3">
    <name type="scientific">Nocardioides potassii</name>
    <dbReference type="NCBI Taxonomy" id="2911371"/>
    <lineage>
        <taxon>Bacteria</taxon>
        <taxon>Bacillati</taxon>
        <taxon>Actinomycetota</taxon>
        <taxon>Actinomycetes</taxon>
        <taxon>Propionibacteriales</taxon>
        <taxon>Nocardioidaceae</taxon>
        <taxon>Nocardioides</taxon>
    </lineage>
</organism>